<dbReference type="InterPro" id="IPR040980">
    <property type="entry name" value="SWI2_SNF2"/>
</dbReference>
<dbReference type="GO" id="GO:0009035">
    <property type="term" value="F:type I site-specific deoxyribonuclease activity"/>
    <property type="evidence" value="ECO:0007669"/>
    <property type="project" value="UniProtKB-EC"/>
</dbReference>
<dbReference type="PANTHER" id="PTHR30195:SF16">
    <property type="entry name" value="TYPE I RESTRICTION ENZYME ENDONUCLEASE SUBUNIT"/>
    <property type="match status" value="1"/>
</dbReference>
<dbReference type="SMART" id="SM00487">
    <property type="entry name" value="DEXDc"/>
    <property type="match status" value="1"/>
</dbReference>
<evidence type="ECO:0000256" key="8">
    <source>
        <dbReference type="ARBA" id="ARBA00022840"/>
    </source>
</evidence>
<dbReference type="Gene3D" id="3.90.1570.50">
    <property type="match status" value="1"/>
</dbReference>
<comment type="subunit">
    <text evidence="10">The type I restriction/modification system is composed of three polypeptides R, M and S.</text>
</comment>
<dbReference type="GO" id="GO:0005524">
    <property type="term" value="F:ATP binding"/>
    <property type="evidence" value="ECO:0007669"/>
    <property type="project" value="UniProtKB-KW"/>
</dbReference>
<dbReference type="Pfam" id="PF22679">
    <property type="entry name" value="T1R_D3-like"/>
    <property type="match status" value="1"/>
</dbReference>
<evidence type="ECO:0000256" key="1">
    <source>
        <dbReference type="ARBA" id="ARBA00000851"/>
    </source>
</evidence>
<dbReference type="Gene3D" id="3.40.50.300">
    <property type="entry name" value="P-loop containing nucleotide triphosphate hydrolases"/>
    <property type="match status" value="2"/>
</dbReference>
<dbReference type="InterPro" id="IPR051268">
    <property type="entry name" value="Type-I_R_enzyme_R_subunit"/>
</dbReference>
<dbReference type="EMBL" id="CACVAP010000077">
    <property type="protein sequence ID" value="CAA6814821.1"/>
    <property type="molecule type" value="Genomic_DNA"/>
</dbReference>
<keyword evidence="3" id="KW-0540">Nuclease</keyword>
<dbReference type="PROSITE" id="PS51192">
    <property type="entry name" value="HELICASE_ATP_BIND_1"/>
    <property type="match status" value="1"/>
</dbReference>
<dbReference type="Pfam" id="PF04313">
    <property type="entry name" value="HSDR_N"/>
    <property type="match status" value="1"/>
</dbReference>
<evidence type="ECO:0000259" key="11">
    <source>
        <dbReference type="PROSITE" id="PS51192"/>
    </source>
</evidence>
<dbReference type="InterPro" id="IPR055180">
    <property type="entry name" value="HsdR_RecA-like_helicase_dom_2"/>
</dbReference>
<dbReference type="EC" id="3.1.21.3" evidence="10"/>
<protein>
    <recommendedName>
        <fullName evidence="10">Type I restriction enzyme endonuclease subunit</fullName>
        <shortName evidence="10">R protein</shortName>
        <ecNumber evidence="10">3.1.21.3</ecNumber>
    </recommendedName>
</protein>
<evidence type="ECO:0000256" key="3">
    <source>
        <dbReference type="ARBA" id="ARBA00022722"/>
    </source>
</evidence>
<dbReference type="CDD" id="cd18030">
    <property type="entry name" value="DEXHc_RE_I_HsdR"/>
    <property type="match status" value="1"/>
</dbReference>
<comment type="function">
    <text evidence="10">Subunit R is required for both nuclease and ATPase activities, but not for modification.</text>
</comment>
<reference evidence="12" key="1">
    <citation type="submission" date="2020-01" db="EMBL/GenBank/DDBJ databases">
        <authorList>
            <person name="Meier V. D."/>
            <person name="Meier V D."/>
        </authorList>
    </citation>
    <scope>NUCLEOTIDE SEQUENCE</scope>
    <source>
        <strain evidence="12">HLG_WM_MAG_06</strain>
    </source>
</reference>
<keyword evidence="5 10" id="KW-0680">Restriction system</keyword>
<dbReference type="InterPro" id="IPR022625">
    <property type="entry name" value="TypeI_RM_Rsu_C"/>
</dbReference>
<keyword evidence="8 10" id="KW-0067">ATP-binding</keyword>
<evidence type="ECO:0000256" key="9">
    <source>
        <dbReference type="ARBA" id="ARBA00023125"/>
    </source>
</evidence>
<proteinExistence type="inferred from homology"/>
<dbReference type="Pfam" id="PF12008">
    <property type="entry name" value="EcoR124_C"/>
    <property type="match status" value="1"/>
</dbReference>
<dbReference type="AlphaFoldDB" id="A0A6S6T213"/>
<keyword evidence="6" id="KW-0255">Endonuclease</keyword>
<evidence type="ECO:0000256" key="10">
    <source>
        <dbReference type="RuleBase" id="RU364115"/>
    </source>
</evidence>
<evidence type="ECO:0000256" key="6">
    <source>
        <dbReference type="ARBA" id="ARBA00022759"/>
    </source>
</evidence>
<name>A0A6S6T213_9BACT</name>
<comment type="catalytic activity">
    <reaction evidence="1 10">
        <text>Endonucleolytic cleavage of DNA to give random double-stranded fragments with terminal 5'-phosphates, ATP is simultaneously hydrolyzed.</text>
        <dbReference type="EC" id="3.1.21.3"/>
    </reaction>
</comment>
<dbReference type="GO" id="GO:0009307">
    <property type="term" value="P:DNA restriction-modification system"/>
    <property type="evidence" value="ECO:0007669"/>
    <property type="project" value="UniProtKB-KW"/>
</dbReference>
<dbReference type="Pfam" id="PF18766">
    <property type="entry name" value="SWI2_SNF2"/>
    <property type="match status" value="1"/>
</dbReference>
<keyword evidence="4 10" id="KW-0547">Nucleotide-binding</keyword>
<keyword evidence="7 10" id="KW-0378">Hydrolase</keyword>
<feature type="domain" description="Helicase ATP-binding" evidence="11">
    <location>
        <begin position="250"/>
        <end position="415"/>
    </location>
</feature>
<dbReference type="CDD" id="cd22332">
    <property type="entry name" value="HsdR_N"/>
    <property type="match status" value="1"/>
</dbReference>
<evidence type="ECO:0000256" key="5">
    <source>
        <dbReference type="ARBA" id="ARBA00022747"/>
    </source>
</evidence>
<dbReference type="PANTHER" id="PTHR30195">
    <property type="entry name" value="TYPE I SITE-SPECIFIC DEOXYRIBONUCLEASE PROTEIN SUBUNIT M AND R"/>
    <property type="match status" value="1"/>
</dbReference>
<dbReference type="Gene3D" id="1.20.58.910">
    <property type="match status" value="1"/>
</dbReference>
<dbReference type="InterPro" id="IPR007409">
    <property type="entry name" value="Restrct_endonuc_type1_HsdR_N"/>
</dbReference>
<dbReference type="CDD" id="cd18800">
    <property type="entry name" value="SF2_C_EcoR124I-like"/>
    <property type="match status" value="1"/>
</dbReference>
<organism evidence="12">
    <name type="scientific">uncultured Sulfurovum sp</name>
    <dbReference type="NCBI Taxonomy" id="269237"/>
    <lineage>
        <taxon>Bacteria</taxon>
        <taxon>Pseudomonadati</taxon>
        <taxon>Campylobacterota</taxon>
        <taxon>Epsilonproteobacteria</taxon>
        <taxon>Campylobacterales</taxon>
        <taxon>Sulfurovaceae</taxon>
        <taxon>Sulfurovum</taxon>
        <taxon>environmental samples</taxon>
    </lineage>
</organism>
<comment type="similarity">
    <text evidence="2 10">Belongs to the HsdR family.</text>
</comment>
<evidence type="ECO:0000256" key="7">
    <source>
        <dbReference type="ARBA" id="ARBA00022801"/>
    </source>
</evidence>
<evidence type="ECO:0000313" key="12">
    <source>
        <dbReference type="EMBL" id="CAA6814821.1"/>
    </source>
</evidence>
<dbReference type="GO" id="GO:0003677">
    <property type="term" value="F:DNA binding"/>
    <property type="evidence" value="ECO:0007669"/>
    <property type="project" value="UniProtKB-KW"/>
</dbReference>
<sequence length="876" mass="102190">MCIESEAQLEQSLINDLLIDGYELVNVKNEKALLVNLKEQIEKHNELTLSDEDFKLILNHLSRGNSFEKANKLRDRFPILLEDGTTKHIEFLDSKRWCNNIFQITNQVTIKGKKVNRYDVTILINGLPLVQIELKKRGIALHKGYIQIERYLDHSFNESYGLFGYVQMFVISNGARTKYYANNPQPSFKQTFYWADENNTPIWDIKQFAKVFLERCHLSKMICKYTVLTSQKIMMILRPYQFYAVEKIIKKVEESNDNAYIWHTTGSGKTLTSFKTAGLLTDLDKIDKVVFVVDRKDLDTQTKIEFNKFKKDSVDGTDNTKKLVEQFNDETPLVVTTIQKLNAAISKTNYLDKMQELRDKNLVFIFDECHRSQFGQTHTKIVKFFRKAQMIGFTGTPILDENAIGKRTTEELFDECLHKYLIPDAIGDENVLGFVVDYLTTVEVTTLENELSSLEKEAKNGKTKEQKSNIDNTYTKKQTELKKRIKEILESSERIEGITKHIIANHRTYTNNKFTAMMTVDSVDMLMAYYDSFKAKEHNLKIATIFSYSAKEESSDDIEDGNGASVDENNIDMARKEKLEGYIADYNSMFDTNYSTDTKEYYNYYDDIADRVKNQEIDLLIVVNMFLTGFDAPRLNTLYVDKQLKHHGLIQAFSRTNRIYNGKEHGKVICFRDLQSNVEEAIKLFSNKDAYSTVLRDSYQTYLEKFNEQLQELRKIANTPNEVKYLKTKQSKLEFVEIFRKLLTQLDTMKTFIEFEWDTLDITAQEINDYTSHYLDIYYEIKEGDKSDTGEGEDSESSDLSEVDFSLDLITRDVIDLLYILKLLFNLDDDDDKQRMNIYNIIRATPNLYRKKEIIEEFIKYFKSSNGSIDNIDEEY</sequence>
<feature type="non-terminal residue" evidence="12">
    <location>
        <position position="876"/>
    </location>
</feature>
<keyword evidence="9 10" id="KW-0238">DNA-binding</keyword>
<dbReference type="InterPro" id="IPR027417">
    <property type="entry name" value="P-loop_NTPase"/>
</dbReference>
<evidence type="ECO:0000256" key="2">
    <source>
        <dbReference type="ARBA" id="ARBA00008598"/>
    </source>
</evidence>
<accession>A0A6S6T213</accession>
<dbReference type="SUPFAM" id="SSF52540">
    <property type="entry name" value="P-loop containing nucleoside triphosphate hydrolases"/>
    <property type="match status" value="2"/>
</dbReference>
<dbReference type="InterPro" id="IPR014001">
    <property type="entry name" value="Helicase_ATP-bd"/>
</dbReference>
<evidence type="ECO:0000256" key="4">
    <source>
        <dbReference type="ARBA" id="ARBA00022741"/>
    </source>
</evidence>
<dbReference type="NCBIfam" id="TIGR00348">
    <property type="entry name" value="hsdR"/>
    <property type="match status" value="1"/>
</dbReference>
<dbReference type="InterPro" id="IPR004473">
    <property type="entry name" value="Restrct_endonuc_typeI_HsdR"/>
</dbReference>
<gene>
    <name evidence="12" type="ORF">HELGO_WM52292</name>
</gene>